<protein>
    <submittedName>
        <fullName evidence="1">Uncharacterized protein</fullName>
    </submittedName>
</protein>
<reference evidence="1 2" key="1">
    <citation type="submission" date="2024-02" db="EMBL/GenBank/DDBJ databases">
        <title>Genome analysis and characterization of Microbaculum marinisediminis sp. nov., isolated from marine sediment.</title>
        <authorList>
            <person name="Du Z.-J."/>
            <person name="Ye Y.-Q."/>
            <person name="Zhang Z.-R."/>
            <person name="Yuan S.-M."/>
            <person name="Zhang X.-Y."/>
        </authorList>
    </citation>
    <scope>NUCLEOTIDE SEQUENCE [LARGE SCALE GENOMIC DNA]</scope>
    <source>
        <strain evidence="1 2">SDUM1044001</strain>
    </source>
</reference>
<dbReference type="EMBL" id="JAZHOF010000005">
    <property type="protein sequence ID" value="MEJ8572395.1"/>
    <property type="molecule type" value="Genomic_DNA"/>
</dbReference>
<keyword evidence="2" id="KW-1185">Reference proteome</keyword>
<sequence>MEQNVPKARKGYVRSEVLQPALRYQLNPHPDEPSVCVVAILTPEGPLTLTLHKDALSQLGTAMIVEAQKMPDTAGR</sequence>
<dbReference type="RefSeq" id="WP_340330098.1">
    <property type="nucleotide sequence ID" value="NZ_JAZHOF010000005.1"/>
</dbReference>
<proteinExistence type="predicted"/>
<dbReference type="AlphaFoldDB" id="A0AAW9RKE3"/>
<accession>A0AAW9RKE3</accession>
<evidence type="ECO:0000313" key="2">
    <source>
        <dbReference type="Proteomes" id="UP001378188"/>
    </source>
</evidence>
<organism evidence="1 2">
    <name type="scientific">Microbaculum marinum</name>
    <dbReference type="NCBI Taxonomy" id="1764581"/>
    <lineage>
        <taxon>Bacteria</taxon>
        <taxon>Pseudomonadati</taxon>
        <taxon>Pseudomonadota</taxon>
        <taxon>Alphaproteobacteria</taxon>
        <taxon>Hyphomicrobiales</taxon>
        <taxon>Tepidamorphaceae</taxon>
        <taxon>Microbaculum</taxon>
    </lineage>
</organism>
<dbReference type="Proteomes" id="UP001378188">
    <property type="component" value="Unassembled WGS sequence"/>
</dbReference>
<gene>
    <name evidence="1" type="ORF">V3328_12970</name>
</gene>
<name>A0AAW9RKE3_9HYPH</name>
<comment type="caution">
    <text evidence="1">The sequence shown here is derived from an EMBL/GenBank/DDBJ whole genome shotgun (WGS) entry which is preliminary data.</text>
</comment>
<evidence type="ECO:0000313" key="1">
    <source>
        <dbReference type="EMBL" id="MEJ8572395.1"/>
    </source>
</evidence>